<dbReference type="Pfam" id="PF11751">
    <property type="entry name" value="PorP_SprF"/>
    <property type="match status" value="1"/>
</dbReference>
<proteinExistence type="predicted"/>
<comment type="caution">
    <text evidence="1">The sequence shown here is derived from an EMBL/GenBank/DDBJ whole genome shotgun (WGS) entry which is preliminary data.</text>
</comment>
<protein>
    <submittedName>
        <fullName evidence="1">Type IX secretion system membrane protein PorP/SprF</fullName>
    </submittedName>
</protein>
<accession>A0ABW4ZG63</accession>
<keyword evidence="2" id="KW-1185">Reference proteome</keyword>
<sequence>MLLACTNLQAQQKAMYTQYMFNGLALNPAYSATDEALTITSLYRQQWVGLKGAPNTQTLSIHTPVGESNTSVGASIIRDQIGEVITEKGVYLTVAQRVPVGEQSYLAVGFNGGLSSYSAEYSMNYAGSPQSTTDPVFEDQSQMRANFGLGVVFFGPKYYVGLSSPHFYYRPLGEISNLASSTTYRPHYILQGGYIAELSDMIKFKPHLIINYVNGSPVLIDMNASVLFAERLWLGGSYRSKDAFNAIAQLYVLPTLAVGYSYDFTSTKLSRIEKGSHEISLKFRIPVKGRDFPQCYF</sequence>
<reference evidence="2" key="1">
    <citation type="journal article" date="2019" name="Int. J. Syst. Evol. Microbiol.">
        <title>The Global Catalogue of Microorganisms (GCM) 10K type strain sequencing project: providing services to taxonomists for standard genome sequencing and annotation.</title>
        <authorList>
            <consortium name="The Broad Institute Genomics Platform"/>
            <consortium name="The Broad Institute Genome Sequencing Center for Infectious Disease"/>
            <person name="Wu L."/>
            <person name="Ma J."/>
        </authorList>
    </citation>
    <scope>NUCLEOTIDE SEQUENCE [LARGE SCALE GENOMIC DNA]</scope>
    <source>
        <strain evidence="2">KCTC 42217</strain>
    </source>
</reference>
<evidence type="ECO:0000313" key="1">
    <source>
        <dbReference type="EMBL" id="MFD2160832.1"/>
    </source>
</evidence>
<gene>
    <name evidence="1" type="ORF">ACFSJU_00365</name>
</gene>
<dbReference type="InterPro" id="IPR019861">
    <property type="entry name" value="PorP/SprF_Bacteroidetes"/>
</dbReference>
<dbReference type="Proteomes" id="UP001597387">
    <property type="component" value="Unassembled WGS sequence"/>
</dbReference>
<dbReference type="NCBIfam" id="TIGR03519">
    <property type="entry name" value="T9SS_PorP_fam"/>
    <property type="match status" value="1"/>
</dbReference>
<evidence type="ECO:0000313" key="2">
    <source>
        <dbReference type="Proteomes" id="UP001597387"/>
    </source>
</evidence>
<name>A0ABW4ZG63_9SPHI</name>
<organism evidence="1 2">
    <name type="scientific">Paradesertivirga mongoliensis</name>
    <dbReference type="NCBI Taxonomy" id="2100740"/>
    <lineage>
        <taxon>Bacteria</taxon>
        <taxon>Pseudomonadati</taxon>
        <taxon>Bacteroidota</taxon>
        <taxon>Sphingobacteriia</taxon>
        <taxon>Sphingobacteriales</taxon>
        <taxon>Sphingobacteriaceae</taxon>
        <taxon>Paradesertivirga</taxon>
    </lineage>
</organism>
<dbReference type="RefSeq" id="WP_255902156.1">
    <property type="nucleotide sequence ID" value="NZ_JAFMZO010000002.1"/>
</dbReference>
<dbReference type="EMBL" id="JBHUHZ010000001">
    <property type="protein sequence ID" value="MFD2160832.1"/>
    <property type="molecule type" value="Genomic_DNA"/>
</dbReference>